<dbReference type="GO" id="GO:0046872">
    <property type="term" value="F:metal ion binding"/>
    <property type="evidence" value="ECO:0007669"/>
    <property type="project" value="UniProtKB-KW"/>
</dbReference>
<evidence type="ECO:0000259" key="10">
    <source>
        <dbReference type="PROSITE" id="PS00125"/>
    </source>
</evidence>
<reference evidence="12" key="1">
    <citation type="submission" date="2017-02" db="UniProtKB">
        <authorList>
            <consortium name="WormBaseParasite"/>
        </authorList>
    </citation>
    <scope>IDENTIFICATION</scope>
</reference>
<dbReference type="PRINTS" id="PR00114">
    <property type="entry name" value="STPHPHTASE"/>
</dbReference>
<feature type="domain" description="Serine/threonine specific protein phosphatases" evidence="10">
    <location>
        <begin position="243"/>
        <end position="248"/>
    </location>
</feature>
<evidence type="ECO:0000256" key="3">
    <source>
        <dbReference type="ARBA" id="ARBA00022801"/>
    </source>
</evidence>
<feature type="region of interest" description="Disordered" evidence="9">
    <location>
        <begin position="1"/>
        <end position="69"/>
    </location>
</feature>
<dbReference type="Pfam" id="PF00149">
    <property type="entry name" value="Metallophos"/>
    <property type="match status" value="1"/>
</dbReference>
<dbReference type="SUPFAM" id="SSF56300">
    <property type="entry name" value="Metallo-dependent phosphatases"/>
    <property type="match status" value="1"/>
</dbReference>
<accession>A0A0N4ZGB8</accession>
<comment type="catalytic activity">
    <reaction evidence="7 8">
        <text>O-phospho-L-threonyl-[protein] + H2O = L-threonyl-[protein] + phosphate</text>
        <dbReference type="Rhea" id="RHEA:47004"/>
        <dbReference type="Rhea" id="RHEA-COMP:11060"/>
        <dbReference type="Rhea" id="RHEA-COMP:11605"/>
        <dbReference type="ChEBI" id="CHEBI:15377"/>
        <dbReference type="ChEBI" id="CHEBI:30013"/>
        <dbReference type="ChEBI" id="CHEBI:43474"/>
        <dbReference type="ChEBI" id="CHEBI:61977"/>
        <dbReference type="EC" id="3.1.3.16"/>
    </reaction>
</comment>
<feature type="region of interest" description="Disordered" evidence="9">
    <location>
        <begin position="599"/>
        <end position="634"/>
    </location>
</feature>
<dbReference type="PANTHER" id="PTHR11668:SF300">
    <property type="entry name" value="SERINE_THREONINE-PROTEIN PHOSPHATASE"/>
    <property type="match status" value="1"/>
</dbReference>
<dbReference type="GO" id="GO:0005737">
    <property type="term" value="C:cytoplasm"/>
    <property type="evidence" value="ECO:0007669"/>
    <property type="project" value="TreeGrafter"/>
</dbReference>
<dbReference type="Proteomes" id="UP000038045">
    <property type="component" value="Unplaced"/>
</dbReference>
<evidence type="ECO:0000256" key="7">
    <source>
        <dbReference type="ARBA" id="ARBA00048336"/>
    </source>
</evidence>
<evidence type="ECO:0000256" key="6">
    <source>
        <dbReference type="ARBA" id="ARBA00047761"/>
    </source>
</evidence>
<evidence type="ECO:0000313" key="12">
    <source>
        <dbReference type="WBParaSite" id="PTRK_0000679500.1"/>
    </source>
</evidence>
<dbReference type="PROSITE" id="PS00125">
    <property type="entry name" value="SER_THR_PHOSPHATASE"/>
    <property type="match status" value="1"/>
</dbReference>
<dbReference type="PANTHER" id="PTHR11668">
    <property type="entry name" value="SERINE/THREONINE PROTEIN PHOSPHATASE"/>
    <property type="match status" value="1"/>
</dbReference>
<keyword evidence="5" id="KW-0464">Manganese</keyword>
<dbReference type="GO" id="GO:0004722">
    <property type="term" value="F:protein serine/threonine phosphatase activity"/>
    <property type="evidence" value="ECO:0007669"/>
    <property type="project" value="UniProtKB-EC"/>
</dbReference>
<comment type="catalytic activity">
    <reaction evidence="6">
        <text>O-phospho-L-seryl-[protein] + H2O = L-seryl-[protein] + phosphate</text>
        <dbReference type="Rhea" id="RHEA:20629"/>
        <dbReference type="Rhea" id="RHEA-COMP:9863"/>
        <dbReference type="Rhea" id="RHEA-COMP:11604"/>
        <dbReference type="ChEBI" id="CHEBI:15377"/>
        <dbReference type="ChEBI" id="CHEBI:29999"/>
        <dbReference type="ChEBI" id="CHEBI:43474"/>
        <dbReference type="ChEBI" id="CHEBI:83421"/>
        <dbReference type="EC" id="3.1.3.16"/>
    </reaction>
</comment>
<dbReference type="Gene3D" id="3.60.21.10">
    <property type="match status" value="1"/>
</dbReference>
<dbReference type="SMART" id="SM00156">
    <property type="entry name" value="PP2Ac"/>
    <property type="match status" value="1"/>
</dbReference>
<sequence length="634" mass="73243">MKNAVRLPQTKREGNRNVRTIQQEIQKENKRPDRKTNVTREAAPKKKAPSKDRDISKDEPRTAGEPSMMQTASNYASEIKNPNIYPTTNVSQTQLRRIMDFLRKCDNCQNIRGTSEYYMKILLQYISLIHEYYNQDTGAPFEATRLMTLPIFSNICHKVAEILSNEPTLLMINSETPNETFLVLSDLHGSFDVLMYNFFYHHCLPKKKIIILGDYVDKGSDDAFMCLLLFLFKIVWPDKIFLLKGNHEIRDMNRQKDFPDNVGNLLGDKTCFYLFNFVFERMPLAAIWNNSVYLAHGGISQWITCREDISSIKRPLKLNRSFRSRLIITDILWSDPYRKSYKKDTFNKYFTPSKRGCGFAYSREGLDGILKCLNVTMVVRGHQTSREGFVEEYKNMCYTIHSKPSSRSNCLASSCILTLDNSGEICLKPLKYKLNMTRERMLTSLSKLKTLFKSHKPSSYRFARSCPYCTDKINTANELACQERILITHAQLIIWLSNCKVQAIMDIESGGPRKREKKTKNLDKLLCKFPLYFDFCVWTKIGYSIRDESIIERKEKDLIYNLFKKINNSSTGDKSILISNPNMTVDELTFLCLNPLDTKKKKRGNFTSDEDEGSGSEEGGGTSDEKDVSEEEED</sequence>
<comment type="similarity">
    <text evidence="8">Belongs to the PPP phosphatase family.</text>
</comment>
<evidence type="ECO:0000256" key="5">
    <source>
        <dbReference type="ARBA" id="ARBA00023211"/>
    </source>
</evidence>
<dbReference type="STRING" id="131310.A0A0N4ZGB8"/>
<dbReference type="InterPro" id="IPR006186">
    <property type="entry name" value="Ser/Thr-sp_prot-phosphatase"/>
</dbReference>
<dbReference type="EC" id="3.1.3.16" evidence="8"/>
<proteinExistence type="inferred from homology"/>
<evidence type="ECO:0000256" key="8">
    <source>
        <dbReference type="RuleBase" id="RU004273"/>
    </source>
</evidence>
<evidence type="ECO:0000256" key="2">
    <source>
        <dbReference type="ARBA" id="ARBA00022723"/>
    </source>
</evidence>
<dbReference type="WBParaSite" id="PTRK_0000679500.1">
    <property type="protein sequence ID" value="PTRK_0000679500.1"/>
    <property type="gene ID" value="PTRK_0000679500"/>
</dbReference>
<dbReference type="GO" id="GO:0005634">
    <property type="term" value="C:nucleus"/>
    <property type="evidence" value="ECO:0007669"/>
    <property type="project" value="TreeGrafter"/>
</dbReference>
<evidence type="ECO:0000313" key="11">
    <source>
        <dbReference type="Proteomes" id="UP000038045"/>
    </source>
</evidence>
<evidence type="ECO:0000256" key="4">
    <source>
        <dbReference type="ARBA" id="ARBA00022912"/>
    </source>
</evidence>
<dbReference type="InterPro" id="IPR029052">
    <property type="entry name" value="Metallo-depent_PP-like"/>
</dbReference>
<dbReference type="InterPro" id="IPR050341">
    <property type="entry name" value="PP1_catalytic_subunit"/>
</dbReference>
<dbReference type="AlphaFoldDB" id="A0A0N4ZGB8"/>
<dbReference type="CDD" id="cd00144">
    <property type="entry name" value="MPP_PPP_family"/>
    <property type="match status" value="1"/>
</dbReference>
<keyword evidence="3 8" id="KW-0378">Hydrolase</keyword>
<evidence type="ECO:0000256" key="9">
    <source>
        <dbReference type="SAM" id="MobiDB-lite"/>
    </source>
</evidence>
<comment type="cofactor">
    <cofactor evidence="1">
        <name>Mn(2+)</name>
        <dbReference type="ChEBI" id="CHEBI:29035"/>
    </cofactor>
</comment>
<keyword evidence="4" id="KW-0904">Protein phosphatase</keyword>
<evidence type="ECO:0000256" key="1">
    <source>
        <dbReference type="ARBA" id="ARBA00001936"/>
    </source>
</evidence>
<feature type="compositionally biased region" description="Basic and acidic residues" evidence="9">
    <location>
        <begin position="25"/>
        <end position="62"/>
    </location>
</feature>
<protein>
    <recommendedName>
        <fullName evidence="8">Serine/threonine-protein phosphatase</fullName>
        <ecNumber evidence="8">3.1.3.16</ecNumber>
    </recommendedName>
</protein>
<organism evidence="11 12">
    <name type="scientific">Parastrongyloides trichosuri</name>
    <name type="common">Possum-specific nematode worm</name>
    <dbReference type="NCBI Taxonomy" id="131310"/>
    <lineage>
        <taxon>Eukaryota</taxon>
        <taxon>Metazoa</taxon>
        <taxon>Ecdysozoa</taxon>
        <taxon>Nematoda</taxon>
        <taxon>Chromadorea</taxon>
        <taxon>Rhabditida</taxon>
        <taxon>Tylenchina</taxon>
        <taxon>Panagrolaimomorpha</taxon>
        <taxon>Strongyloidoidea</taxon>
        <taxon>Strongyloididae</taxon>
        <taxon>Parastrongyloides</taxon>
    </lineage>
</organism>
<keyword evidence="11" id="KW-1185">Reference proteome</keyword>
<name>A0A0N4ZGB8_PARTI</name>
<dbReference type="InterPro" id="IPR004843">
    <property type="entry name" value="Calcineurin-like_PHP"/>
</dbReference>
<keyword evidence="2" id="KW-0479">Metal-binding</keyword>